<feature type="chain" id="PRO_5039914436" description="N-methyl-d-aspartate receptor glutamate-binding subunit" evidence="6">
    <location>
        <begin position="19"/>
        <end position="327"/>
    </location>
</feature>
<comment type="similarity">
    <text evidence="5">Belongs to the BI1 family.</text>
</comment>
<protein>
    <recommendedName>
        <fullName evidence="9">N-methyl-d-aspartate receptor glutamate-binding subunit</fullName>
    </recommendedName>
</protein>
<dbReference type="EMBL" id="JABSTU010000008">
    <property type="protein sequence ID" value="KAH8024122.1"/>
    <property type="molecule type" value="Genomic_DNA"/>
</dbReference>
<name>A0A9J6DQI4_RHIMP</name>
<feature type="transmembrane region" description="Helical" evidence="5">
    <location>
        <begin position="291"/>
        <end position="310"/>
    </location>
</feature>
<comment type="caution">
    <text evidence="7">The sequence shown here is derived from an EMBL/GenBank/DDBJ whole genome shotgun (WGS) entry which is preliminary data.</text>
</comment>
<dbReference type="PANTHER" id="PTHR23291:SF47">
    <property type="entry name" value="TRANSMEMBRANE BAX INHIBITOR MOTIF CONTAINING 7"/>
    <property type="match status" value="1"/>
</dbReference>
<keyword evidence="3 5" id="KW-1133">Transmembrane helix</keyword>
<feature type="transmembrane region" description="Helical" evidence="5">
    <location>
        <begin position="67"/>
        <end position="87"/>
    </location>
</feature>
<feature type="transmembrane region" description="Helical" evidence="5">
    <location>
        <begin position="187"/>
        <end position="205"/>
    </location>
</feature>
<dbReference type="Pfam" id="PF01027">
    <property type="entry name" value="Bax1-I"/>
    <property type="match status" value="1"/>
</dbReference>
<evidence type="ECO:0000256" key="2">
    <source>
        <dbReference type="ARBA" id="ARBA00022692"/>
    </source>
</evidence>
<feature type="transmembrane region" description="Helical" evidence="5">
    <location>
        <begin position="130"/>
        <end position="151"/>
    </location>
</feature>
<dbReference type="AlphaFoldDB" id="A0A9J6DQI4"/>
<evidence type="ECO:0000256" key="5">
    <source>
        <dbReference type="RuleBase" id="RU004379"/>
    </source>
</evidence>
<evidence type="ECO:0000313" key="7">
    <source>
        <dbReference type="EMBL" id="KAH8024122.1"/>
    </source>
</evidence>
<dbReference type="CDD" id="cd10428">
    <property type="entry name" value="LFG_like"/>
    <property type="match status" value="1"/>
</dbReference>
<gene>
    <name evidence="7" type="ORF">HPB51_021743</name>
</gene>
<dbReference type="VEuPathDB" id="VectorBase:LOC119171989"/>
<dbReference type="PANTHER" id="PTHR23291">
    <property type="entry name" value="BAX INHIBITOR-RELATED"/>
    <property type="match status" value="1"/>
</dbReference>
<feature type="signal peptide" evidence="6">
    <location>
        <begin position="1"/>
        <end position="18"/>
    </location>
</feature>
<proteinExistence type="inferred from homology"/>
<feature type="transmembrane region" description="Helical" evidence="5">
    <location>
        <begin position="211"/>
        <end position="228"/>
    </location>
</feature>
<keyword evidence="6" id="KW-0732">Signal</keyword>
<dbReference type="Proteomes" id="UP000821866">
    <property type="component" value="Chromosome 6"/>
</dbReference>
<feature type="transmembrane region" description="Helical" evidence="5">
    <location>
        <begin position="157"/>
        <end position="175"/>
    </location>
</feature>
<reference evidence="7" key="1">
    <citation type="journal article" date="2020" name="Cell">
        <title>Large-Scale Comparative Analyses of Tick Genomes Elucidate Their Genetic Diversity and Vector Capacities.</title>
        <authorList>
            <consortium name="Tick Genome and Microbiome Consortium (TIGMIC)"/>
            <person name="Jia N."/>
            <person name="Wang J."/>
            <person name="Shi W."/>
            <person name="Du L."/>
            <person name="Sun Y."/>
            <person name="Zhan W."/>
            <person name="Jiang J.F."/>
            <person name="Wang Q."/>
            <person name="Zhang B."/>
            <person name="Ji P."/>
            <person name="Bell-Sakyi L."/>
            <person name="Cui X.M."/>
            <person name="Yuan T.T."/>
            <person name="Jiang B.G."/>
            <person name="Yang W.F."/>
            <person name="Lam T.T."/>
            <person name="Chang Q.C."/>
            <person name="Ding S.J."/>
            <person name="Wang X.J."/>
            <person name="Zhu J.G."/>
            <person name="Ruan X.D."/>
            <person name="Zhao L."/>
            <person name="Wei J.T."/>
            <person name="Ye R.Z."/>
            <person name="Que T.C."/>
            <person name="Du C.H."/>
            <person name="Zhou Y.H."/>
            <person name="Cheng J.X."/>
            <person name="Dai P.F."/>
            <person name="Guo W.B."/>
            <person name="Han X.H."/>
            <person name="Huang E.J."/>
            <person name="Li L.F."/>
            <person name="Wei W."/>
            <person name="Gao Y.C."/>
            <person name="Liu J.Z."/>
            <person name="Shao H.Z."/>
            <person name="Wang X."/>
            <person name="Wang C.C."/>
            <person name="Yang T.C."/>
            <person name="Huo Q.B."/>
            <person name="Li W."/>
            <person name="Chen H.Y."/>
            <person name="Chen S.E."/>
            <person name="Zhou L.G."/>
            <person name="Ni X.B."/>
            <person name="Tian J.H."/>
            <person name="Sheng Y."/>
            <person name="Liu T."/>
            <person name="Pan Y.S."/>
            <person name="Xia L.Y."/>
            <person name="Li J."/>
            <person name="Zhao F."/>
            <person name="Cao W.C."/>
        </authorList>
    </citation>
    <scope>NUCLEOTIDE SEQUENCE</scope>
    <source>
        <strain evidence="7">Rmic-2018</strain>
    </source>
</reference>
<comment type="caution">
    <text evidence="5">Lacks conserved residue(s) required for the propagation of feature annotation.</text>
</comment>
<sequence>MRTSRWFAHLATSSLMHCAILEFPASAPADTAKMSYYDAEMGGLGSSYGGASAFSEKAIRHGFIRKVYGILMVQLAITAGFIALFIFEPNVQLYTRQHPGLYISAMVITFVLMIVLACCESVRRAFPVNLILLLLFTVCEGVLLGTVSSFYEVKEVMIAVGICTVVCLGLTLFAFQTKWDFTAMSGILFVCALVFMCFGFALIFIKGDIVRLVYACIGALLFSVYLVFDTQLMLGGNHKYSVSPEEYIFASLSLYVDIINLFLMILQIYLIFDTQLLVGGRHKFAITPEEYIFAALTLYVDVIMLFLYILEIVSRASGDRRGSSSYV</sequence>
<feature type="transmembrane region" description="Helical" evidence="5">
    <location>
        <begin position="99"/>
        <end position="118"/>
    </location>
</feature>
<evidence type="ECO:0000256" key="6">
    <source>
        <dbReference type="SAM" id="SignalP"/>
    </source>
</evidence>
<evidence type="ECO:0000256" key="4">
    <source>
        <dbReference type="ARBA" id="ARBA00023136"/>
    </source>
</evidence>
<evidence type="ECO:0000313" key="8">
    <source>
        <dbReference type="Proteomes" id="UP000821866"/>
    </source>
</evidence>
<keyword evidence="8" id="KW-1185">Reference proteome</keyword>
<reference evidence="7" key="2">
    <citation type="submission" date="2021-09" db="EMBL/GenBank/DDBJ databases">
        <authorList>
            <person name="Jia N."/>
            <person name="Wang J."/>
            <person name="Shi W."/>
            <person name="Du L."/>
            <person name="Sun Y."/>
            <person name="Zhan W."/>
            <person name="Jiang J."/>
            <person name="Wang Q."/>
            <person name="Zhang B."/>
            <person name="Ji P."/>
            <person name="Sakyi L.B."/>
            <person name="Cui X."/>
            <person name="Yuan T."/>
            <person name="Jiang B."/>
            <person name="Yang W."/>
            <person name="Lam T.T.-Y."/>
            <person name="Chang Q."/>
            <person name="Ding S."/>
            <person name="Wang X."/>
            <person name="Zhu J."/>
            <person name="Ruan X."/>
            <person name="Zhao L."/>
            <person name="Wei J."/>
            <person name="Que T."/>
            <person name="Du C."/>
            <person name="Cheng J."/>
            <person name="Dai P."/>
            <person name="Han X."/>
            <person name="Huang E."/>
            <person name="Gao Y."/>
            <person name="Liu J."/>
            <person name="Shao H."/>
            <person name="Ye R."/>
            <person name="Li L."/>
            <person name="Wei W."/>
            <person name="Wang X."/>
            <person name="Wang C."/>
            <person name="Huo Q."/>
            <person name="Li W."/>
            <person name="Guo W."/>
            <person name="Chen H."/>
            <person name="Chen S."/>
            <person name="Zhou L."/>
            <person name="Zhou L."/>
            <person name="Ni X."/>
            <person name="Tian J."/>
            <person name="Zhou Y."/>
            <person name="Sheng Y."/>
            <person name="Liu T."/>
            <person name="Pan Y."/>
            <person name="Xia L."/>
            <person name="Li J."/>
            <person name="Zhao F."/>
            <person name="Cao W."/>
        </authorList>
    </citation>
    <scope>NUCLEOTIDE SEQUENCE</scope>
    <source>
        <strain evidence="7">Rmic-2018</strain>
        <tissue evidence="7">Larvae</tissue>
    </source>
</reference>
<dbReference type="InterPro" id="IPR006214">
    <property type="entry name" value="Bax_inhibitor_1-related"/>
</dbReference>
<comment type="subcellular location">
    <subcellularLocation>
        <location evidence="1">Membrane</location>
        <topology evidence="1">Multi-pass membrane protein</topology>
    </subcellularLocation>
</comment>
<keyword evidence="2 5" id="KW-0812">Transmembrane</keyword>
<keyword evidence="4 5" id="KW-0472">Membrane</keyword>
<evidence type="ECO:0000256" key="3">
    <source>
        <dbReference type="ARBA" id="ARBA00022989"/>
    </source>
</evidence>
<dbReference type="GO" id="GO:0016020">
    <property type="term" value="C:membrane"/>
    <property type="evidence" value="ECO:0007669"/>
    <property type="project" value="UniProtKB-SubCell"/>
</dbReference>
<evidence type="ECO:0000256" key="1">
    <source>
        <dbReference type="ARBA" id="ARBA00004141"/>
    </source>
</evidence>
<feature type="transmembrane region" description="Helical" evidence="5">
    <location>
        <begin position="248"/>
        <end position="271"/>
    </location>
</feature>
<organism evidence="7 8">
    <name type="scientific">Rhipicephalus microplus</name>
    <name type="common">Cattle tick</name>
    <name type="synonym">Boophilus microplus</name>
    <dbReference type="NCBI Taxonomy" id="6941"/>
    <lineage>
        <taxon>Eukaryota</taxon>
        <taxon>Metazoa</taxon>
        <taxon>Ecdysozoa</taxon>
        <taxon>Arthropoda</taxon>
        <taxon>Chelicerata</taxon>
        <taxon>Arachnida</taxon>
        <taxon>Acari</taxon>
        <taxon>Parasitiformes</taxon>
        <taxon>Ixodida</taxon>
        <taxon>Ixodoidea</taxon>
        <taxon>Ixodidae</taxon>
        <taxon>Rhipicephalinae</taxon>
        <taxon>Rhipicephalus</taxon>
        <taxon>Boophilus</taxon>
    </lineage>
</organism>
<evidence type="ECO:0008006" key="9">
    <source>
        <dbReference type="Google" id="ProtNLM"/>
    </source>
</evidence>
<accession>A0A9J6DQI4</accession>